<feature type="transmembrane region" description="Helical" evidence="5">
    <location>
        <begin position="69"/>
        <end position="88"/>
    </location>
</feature>
<protein>
    <submittedName>
        <fullName evidence="6">DoxX-like family protein</fullName>
    </submittedName>
</protein>
<keyword evidence="4 5" id="KW-0472">Membrane</keyword>
<proteinExistence type="predicted"/>
<comment type="subcellular location">
    <subcellularLocation>
        <location evidence="1">Membrane</location>
        <topology evidence="1">Multi-pass membrane protein</topology>
    </subcellularLocation>
</comment>
<comment type="caution">
    <text evidence="6">The sequence shown here is derived from an EMBL/GenBank/DDBJ whole genome shotgun (WGS) entry which is preliminary data.</text>
</comment>
<dbReference type="OrthoDB" id="7960583at2"/>
<dbReference type="PIRSF" id="PIRSF030066">
    <property type="entry name" value="UCP030066"/>
    <property type="match status" value="1"/>
</dbReference>
<keyword evidence="2 5" id="KW-0812">Transmembrane</keyword>
<dbReference type="InterPro" id="IPR032808">
    <property type="entry name" value="DoxX"/>
</dbReference>
<dbReference type="Proteomes" id="UP000223913">
    <property type="component" value="Unassembled WGS sequence"/>
</dbReference>
<evidence type="ECO:0000256" key="1">
    <source>
        <dbReference type="ARBA" id="ARBA00004141"/>
    </source>
</evidence>
<evidence type="ECO:0000256" key="3">
    <source>
        <dbReference type="ARBA" id="ARBA00022989"/>
    </source>
</evidence>
<feature type="transmembrane region" description="Helical" evidence="5">
    <location>
        <begin position="45"/>
        <end position="63"/>
    </location>
</feature>
<gene>
    <name evidence="6" type="ORF">CRP01_36380</name>
</gene>
<evidence type="ECO:0000256" key="2">
    <source>
        <dbReference type="ARBA" id="ARBA00022692"/>
    </source>
</evidence>
<dbReference type="AlphaFoldDB" id="A0A2D0N0A3"/>
<feature type="transmembrane region" description="Helical" evidence="5">
    <location>
        <begin position="6"/>
        <end position="25"/>
    </location>
</feature>
<evidence type="ECO:0000313" key="7">
    <source>
        <dbReference type="Proteomes" id="UP000223913"/>
    </source>
</evidence>
<dbReference type="InterPro" id="IPR016944">
    <property type="entry name" value="UCP030066"/>
</dbReference>
<dbReference type="RefSeq" id="WP_099155012.1">
    <property type="nucleotide sequence ID" value="NZ_PDUD01000052.1"/>
</dbReference>
<dbReference type="Pfam" id="PF13564">
    <property type="entry name" value="DoxX_2"/>
    <property type="match status" value="1"/>
</dbReference>
<dbReference type="GO" id="GO:0016020">
    <property type="term" value="C:membrane"/>
    <property type="evidence" value="ECO:0007669"/>
    <property type="project" value="UniProtKB-SubCell"/>
</dbReference>
<name>A0A2D0N0A3_FLAN2</name>
<feature type="transmembrane region" description="Helical" evidence="5">
    <location>
        <begin position="95"/>
        <end position="112"/>
    </location>
</feature>
<dbReference type="EMBL" id="PDUD01000052">
    <property type="protein sequence ID" value="PHN01579.1"/>
    <property type="molecule type" value="Genomic_DNA"/>
</dbReference>
<accession>A0A2D0N0A3</accession>
<evidence type="ECO:0000256" key="5">
    <source>
        <dbReference type="SAM" id="Phobius"/>
    </source>
</evidence>
<evidence type="ECO:0000313" key="6">
    <source>
        <dbReference type="EMBL" id="PHN01579.1"/>
    </source>
</evidence>
<reference evidence="6 7" key="1">
    <citation type="submission" date="2017-10" db="EMBL/GenBank/DDBJ databases">
        <title>The draft genome sequence of Lewinella nigricans NBRC 102662.</title>
        <authorList>
            <person name="Wang K."/>
        </authorList>
    </citation>
    <scope>NUCLEOTIDE SEQUENCE [LARGE SCALE GENOMIC DNA]</scope>
    <source>
        <strain evidence="6 7">NBRC 102662</strain>
    </source>
</reference>
<organism evidence="6 7">
    <name type="scientific">Flavilitoribacter nigricans (strain ATCC 23147 / DSM 23189 / NBRC 102662 / NCIMB 1420 / SS-2)</name>
    <name type="common">Lewinella nigricans</name>
    <dbReference type="NCBI Taxonomy" id="1122177"/>
    <lineage>
        <taxon>Bacteria</taxon>
        <taxon>Pseudomonadati</taxon>
        <taxon>Bacteroidota</taxon>
        <taxon>Saprospiria</taxon>
        <taxon>Saprospirales</taxon>
        <taxon>Lewinellaceae</taxon>
        <taxon>Flavilitoribacter</taxon>
    </lineage>
</organism>
<keyword evidence="3 5" id="KW-1133">Transmembrane helix</keyword>
<sequence>MTTTIYWISTALTALGMLFSAYAYLMKPELKEAFAHMGFPDFFRVELAVAKIIGVALLVLPVGMRWKEWAYAGFTIVFISALIAHVASGDGIGQIAAPVVFLAILMVSYFSLKNRN</sequence>
<keyword evidence="7" id="KW-1185">Reference proteome</keyword>
<evidence type="ECO:0000256" key="4">
    <source>
        <dbReference type="ARBA" id="ARBA00023136"/>
    </source>
</evidence>